<sequence length="186" mass="20901">MSRSLRSQDSDLKIYLLVSAHGNYSPPPHTNFHPSACVSVQSTWYSVHSFRYQSQASHPLKPKDSAGNYHLFQAPLQYFPLYVLYVTGETFREGQFFEMTVFGNQDIDQIILFFDLPLLDPTRDKIEISVANKKMQKICSIKVPAIATVGPTSQIMSSCPDSVELHHPEIIVIGDKRAKLTACSPP</sequence>
<dbReference type="Proteomes" id="UP000001072">
    <property type="component" value="Unassembled WGS sequence"/>
</dbReference>
<evidence type="ECO:0000313" key="1">
    <source>
        <dbReference type="EMBL" id="EGG07043.1"/>
    </source>
</evidence>
<gene>
    <name evidence="1" type="ORF">MELLADRAFT_106043</name>
</gene>
<proteinExistence type="predicted"/>
<dbReference type="OrthoDB" id="10424958at2759"/>
<dbReference type="KEGG" id="mlr:MELLADRAFT_106043"/>
<dbReference type="VEuPathDB" id="FungiDB:MELLADRAFT_106043"/>
<organism evidence="2">
    <name type="scientific">Melampsora larici-populina (strain 98AG31 / pathotype 3-4-7)</name>
    <name type="common">Poplar leaf rust fungus</name>
    <dbReference type="NCBI Taxonomy" id="747676"/>
    <lineage>
        <taxon>Eukaryota</taxon>
        <taxon>Fungi</taxon>
        <taxon>Dikarya</taxon>
        <taxon>Basidiomycota</taxon>
        <taxon>Pucciniomycotina</taxon>
        <taxon>Pucciniomycetes</taxon>
        <taxon>Pucciniales</taxon>
        <taxon>Melampsoraceae</taxon>
        <taxon>Melampsora</taxon>
    </lineage>
</organism>
<dbReference type="RefSeq" id="XP_007409485.1">
    <property type="nucleotide sequence ID" value="XM_007409423.1"/>
</dbReference>
<dbReference type="InParanoid" id="F4RK65"/>
<protein>
    <submittedName>
        <fullName evidence="1">Uncharacterized protein</fullName>
    </submittedName>
</protein>
<name>F4RK65_MELLP</name>
<dbReference type="AlphaFoldDB" id="F4RK65"/>
<reference evidence="2" key="1">
    <citation type="journal article" date="2011" name="Proc. Natl. Acad. Sci. U.S.A.">
        <title>Obligate biotrophy features unraveled by the genomic analysis of rust fungi.</title>
        <authorList>
            <person name="Duplessis S."/>
            <person name="Cuomo C.A."/>
            <person name="Lin Y.-C."/>
            <person name="Aerts A."/>
            <person name="Tisserant E."/>
            <person name="Veneault-Fourrey C."/>
            <person name="Joly D.L."/>
            <person name="Hacquard S."/>
            <person name="Amselem J."/>
            <person name="Cantarel B.L."/>
            <person name="Chiu R."/>
            <person name="Coutinho P.M."/>
            <person name="Feau N."/>
            <person name="Field M."/>
            <person name="Frey P."/>
            <person name="Gelhaye E."/>
            <person name="Goldberg J."/>
            <person name="Grabherr M.G."/>
            <person name="Kodira C.D."/>
            <person name="Kohler A."/>
            <person name="Kuees U."/>
            <person name="Lindquist E.A."/>
            <person name="Lucas S.M."/>
            <person name="Mago R."/>
            <person name="Mauceli E."/>
            <person name="Morin E."/>
            <person name="Murat C."/>
            <person name="Pangilinan J.L."/>
            <person name="Park R."/>
            <person name="Pearson M."/>
            <person name="Quesneville H."/>
            <person name="Rouhier N."/>
            <person name="Sakthikumar S."/>
            <person name="Salamov A.A."/>
            <person name="Schmutz J."/>
            <person name="Selles B."/>
            <person name="Shapiro H."/>
            <person name="Tanguay P."/>
            <person name="Tuskan G.A."/>
            <person name="Henrissat B."/>
            <person name="Van de Peer Y."/>
            <person name="Rouze P."/>
            <person name="Ellis J.G."/>
            <person name="Dodds P.N."/>
            <person name="Schein J.E."/>
            <person name="Zhong S."/>
            <person name="Hamelin R.C."/>
            <person name="Grigoriev I.V."/>
            <person name="Szabo L.J."/>
            <person name="Martin F."/>
        </authorList>
    </citation>
    <scope>NUCLEOTIDE SEQUENCE [LARGE SCALE GENOMIC DNA]</scope>
    <source>
        <strain evidence="2">98AG31 / pathotype 3-4-7</strain>
    </source>
</reference>
<dbReference type="GeneID" id="18922791"/>
<dbReference type="EMBL" id="GL883105">
    <property type="protein sequence ID" value="EGG07043.1"/>
    <property type="molecule type" value="Genomic_DNA"/>
</dbReference>
<dbReference type="HOGENOM" id="CLU_1454746_0_0_1"/>
<evidence type="ECO:0000313" key="2">
    <source>
        <dbReference type="Proteomes" id="UP000001072"/>
    </source>
</evidence>
<keyword evidence="2" id="KW-1185">Reference proteome</keyword>
<accession>F4RK65</accession>